<dbReference type="Proteomes" id="UP001596395">
    <property type="component" value="Unassembled WGS sequence"/>
</dbReference>
<feature type="region of interest" description="Disordered" evidence="1">
    <location>
        <begin position="82"/>
        <end position="107"/>
    </location>
</feature>
<dbReference type="AlphaFoldDB" id="A0ABD5V9R3"/>
<dbReference type="PANTHER" id="PTHR34512">
    <property type="entry name" value="CELL SURFACE PROTEIN"/>
    <property type="match status" value="1"/>
</dbReference>
<dbReference type="Gene3D" id="2.130.10.10">
    <property type="entry name" value="YVTN repeat-like/Quinoprotein amine dehydrogenase"/>
    <property type="match status" value="1"/>
</dbReference>
<dbReference type="PANTHER" id="PTHR34512:SF30">
    <property type="entry name" value="OUTER MEMBRANE PROTEIN ASSEMBLY FACTOR BAMB"/>
    <property type="match status" value="1"/>
</dbReference>
<evidence type="ECO:0000259" key="2">
    <source>
        <dbReference type="Pfam" id="PF13360"/>
    </source>
</evidence>
<organism evidence="3 4">
    <name type="scientific">Halorubellus litoreus</name>
    <dbReference type="NCBI Taxonomy" id="755308"/>
    <lineage>
        <taxon>Archaea</taxon>
        <taxon>Methanobacteriati</taxon>
        <taxon>Methanobacteriota</taxon>
        <taxon>Stenosarchaea group</taxon>
        <taxon>Halobacteria</taxon>
        <taxon>Halobacteriales</taxon>
        <taxon>Halorubellaceae</taxon>
        <taxon>Halorubellus</taxon>
    </lineage>
</organism>
<evidence type="ECO:0000256" key="1">
    <source>
        <dbReference type="SAM" id="MobiDB-lite"/>
    </source>
</evidence>
<reference evidence="3 4" key="1">
    <citation type="journal article" date="2019" name="Int. J. Syst. Evol. Microbiol.">
        <title>The Global Catalogue of Microorganisms (GCM) 10K type strain sequencing project: providing services to taxonomists for standard genome sequencing and annotation.</title>
        <authorList>
            <consortium name="The Broad Institute Genomics Platform"/>
            <consortium name="The Broad Institute Genome Sequencing Center for Infectious Disease"/>
            <person name="Wu L."/>
            <person name="Ma J."/>
        </authorList>
    </citation>
    <scope>NUCLEOTIDE SEQUENCE [LARGE SCALE GENOMIC DNA]</scope>
    <source>
        <strain evidence="3 4">GX26</strain>
    </source>
</reference>
<feature type="domain" description="Pyrrolo-quinoline quinone repeat" evidence="2">
    <location>
        <begin position="331"/>
        <end position="451"/>
    </location>
</feature>
<feature type="compositionally biased region" description="Acidic residues" evidence="1">
    <location>
        <begin position="55"/>
        <end position="64"/>
    </location>
</feature>
<proteinExistence type="predicted"/>
<dbReference type="Gene3D" id="2.40.128.630">
    <property type="match status" value="2"/>
</dbReference>
<gene>
    <name evidence="3" type="ORF">ACFQGB_04790</name>
</gene>
<dbReference type="InterPro" id="IPR002372">
    <property type="entry name" value="PQQ_rpt_dom"/>
</dbReference>
<feature type="region of interest" description="Disordered" evidence="1">
    <location>
        <begin position="27"/>
        <end position="68"/>
    </location>
</feature>
<dbReference type="Pfam" id="PF13360">
    <property type="entry name" value="PQQ_2"/>
    <property type="match status" value="2"/>
</dbReference>
<dbReference type="RefSeq" id="WP_336349166.1">
    <property type="nucleotide sequence ID" value="NZ_JAZAQL010000001.1"/>
</dbReference>
<evidence type="ECO:0000313" key="3">
    <source>
        <dbReference type="EMBL" id="MFC6952174.1"/>
    </source>
</evidence>
<dbReference type="InterPro" id="IPR018391">
    <property type="entry name" value="PQQ_b-propeller_rpt"/>
</dbReference>
<name>A0ABD5V9R3_9EURY</name>
<evidence type="ECO:0000313" key="4">
    <source>
        <dbReference type="Proteomes" id="UP001596395"/>
    </source>
</evidence>
<sequence>MAKRRRFLAAVTGGLSLAGCLRLEGGEGATAEGTTVPGTDEPAPPSSAAPTTEAPTEEPTDEDPGSATALSGTWRQFRGDAANTGRTTAAGPSASVEATWRSKPSDPVAAISSPVVADGRAYVLADEGVLVALDGTDGSLVWSQQLPGDSDTVGSPAVVDGTVFVASLDGGTAYALNASSGAFEWQASIDGGAFASPAVGDGVVYVASTTGVVHALDAADGSERWRYETGGRTVLASPALDDGSLYVASTTPNELPSGVDDLFDVLYYDQFYRGGDVETEPHATAARLDARAGLHVLDASNGDVLGTQSFPHFVASTPAVAADALVVGCWDGNVYALERGSGAERWVASTGAPISASPAVGDGVVYCGTWNGSLHAFDASTGSQEWFLPVGENVSSSPAVTDDAVYVTGRGGGLVAAGLDGGVRWRFDGAAGGFHPSSPAVVDGAVVVCGEGDNPDAADGVVFRLDAA</sequence>
<dbReference type="SMART" id="SM00564">
    <property type="entry name" value="PQQ"/>
    <property type="match status" value="7"/>
</dbReference>
<protein>
    <submittedName>
        <fullName evidence="3">PQQ-binding-like beta-propeller repeat protein</fullName>
    </submittedName>
</protein>
<dbReference type="SUPFAM" id="SSF50998">
    <property type="entry name" value="Quinoprotein alcohol dehydrogenase-like"/>
    <property type="match status" value="1"/>
</dbReference>
<feature type="domain" description="Pyrrolo-quinoline quinone repeat" evidence="2">
    <location>
        <begin position="99"/>
        <end position="187"/>
    </location>
</feature>
<accession>A0ABD5V9R3</accession>
<feature type="compositionally biased region" description="Low complexity" evidence="1">
    <location>
        <begin position="29"/>
        <end position="41"/>
    </location>
</feature>
<comment type="caution">
    <text evidence="3">The sequence shown here is derived from an EMBL/GenBank/DDBJ whole genome shotgun (WGS) entry which is preliminary data.</text>
</comment>
<keyword evidence="4" id="KW-1185">Reference proteome</keyword>
<dbReference type="Gene3D" id="2.40.10.480">
    <property type="match status" value="1"/>
</dbReference>
<dbReference type="InterPro" id="IPR011047">
    <property type="entry name" value="Quinoprotein_ADH-like_sf"/>
</dbReference>
<dbReference type="InterPro" id="IPR015943">
    <property type="entry name" value="WD40/YVTN_repeat-like_dom_sf"/>
</dbReference>
<dbReference type="EMBL" id="JBHSXN010000001">
    <property type="protein sequence ID" value="MFC6952174.1"/>
    <property type="molecule type" value="Genomic_DNA"/>
</dbReference>
<dbReference type="PROSITE" id="PS51257">
    <property type="entry name" value="PROKAR_LIPOPROTEIN"/>
    <property type="match status" value="1"/>
</dbReference>